<dbReference type="EMBL" id="JAUSUZ010000001">
    <property type="protein sequence ID" value="MDQ0368461.1"/>
    <property type="molecule type" value="Genomic_DNA"/>
</dbReference>
<gene>
    <name evidence="2" type="ORF">J2S42_005130</name>
</gene>
<accession>A0AAE4B0A9</accession>
<protein>
    <recommendedName>
        <fullName evidence="1">Acyl-protein synthetase LuxE domain-containing protein</fullName>
    </recommendedName>
</protein>
<evidence type="ECO:0000313" key="2">
    <source>
        <dbReference type="EMBL" id="MDQ0368461.1"/>
    </source>
</evidence>
<dbReference type="Pfam" id="PF04443">
    <property type="entry name" value="LuxE"/>
    <property type="match status" value="1"/>
</dbReference>
<dbReference type="Gene3D" id="3.40.50.12780">
    <property type="entry name" value="N-terminal domain of ligase-like"/>
    <property type="match status" value="1"/>
</dbReference>
<keyword evidence="3" id="KW-1185">Reference proteome</keyword>
<sequence length="362" mass="40005">MPTDTLGVPEVFRLTQPAKEERLLPEIVERLAAHRAGCPPYRQIMDAIGHGADRRYRRLEELPWLPVRMFKTHALKSIPDAAVFKTLTSSGTTGTPSRIFLDQHAAAAQSRMLSRTMQTVLGPHRLPMLLVDTRAILADRRTFSARGAGVLGMMGFGREHAWALDADGAVEPHTVEAFLHKHGDRPFLIFGFTFMVWLHLYELARDRGWDLSNGVLVHSGGWKKLQDRAVSPAEFRARFTADTGLRRIHNFYGMVEQIGTVFLEGPDGGGLYCPDFADVIIRDPRTWAEQPAGTPGLIELVSTLPTSYPGNVLLTEDLGVVHGVDDGAWPGKRFEVLGRLPRAEARGCSDVYAVPAQGRAAL</sequence>
<organism evidence="2 3">
    <name type="scientific">Catenuloplanes indicus</name>
    <dbReference type="NCBI Taxonomy" id="137267"/>
    <lineage>
        <taxon>Bacteria</taxon>
        <taxon>Bacillati</taxon>
        <taxon>Actinomycetota</taxon>
        <taxon>Actinomycetes</taxon>
        <taxon>Micromonosporales</taxon>
        <taxon>Micromonosporaceae</taxon>
        <taxon>Catenuloplanes</taxon>
    </lineage>
</organism>
<comment type="caution">
    <text evidence="2">The sequence shown here is derived from an EMBL/GenBank/DDBJ whole genome shotgun (WGS) entry which is preliminary data.</text>
</comment>
<dbReference type="SUPFAM" id="SSF56801">
    <property type="entry name" value="Acetyl-CoA synthetase-like"/>
    <property type="match status" value="1"/>
</dbReference>
<dbReference type="GO" id="GO:0047474">
    <property type="term" value="F:long-chain fatty acid--protein ligase activity"/>
    <property type="evidence" value="ECO:0007669"/>
    <property type="project" value="InterPro"/>
</dbReference>
<name>A0AAE4B0A9_9ACTN</name>
<dbReference type="InterPro" id="IPR042099">
    <property type="entry name" value="ANL_N_sf"/>
</dbReference>
<dbReference type="GO" id="GO:0008218">
    <property type="term" value="P:bioluminescence"/>
    <property type="evidence" value="ECO:0007669"/>
    <property type="project" value="InterPro"/>
</dbReference>
<proteinExistence type="predicted"/>
<evidence type="ECO:0000259" key="1">
    <source>
        <dbReference type="Pfam" id="PF04443"/>
    </source>
</evidence>
<dbReference type="AlphaFoldDB" id="A0AAE4B0A9"/>
<evidence type="ECO:0000313" key="3">
    <source>
        <dbReference type="Proteomes" id="UP001240236"/>
    </source>
</evidence>
<dbReference type="RefSeq" id="WP_307243025.1">
    <property type="nucleotide sequence ID" value="NZ_JAUSUZ010000001.1"/>
</dbReference>
<dbReference type="InterPro" id="IPR007534">
    <property type="entry name" value="LuxE"/>
</dbReference>
<feature type="domain" description="Acyl-protein synthetase LuxE" evidence="1">
    <location>
        <begin position="27"/>
        <end position="351"/>
    </location>
</feature>
<dbReference type="Proteomes" id="UP001240236">
    <property type="component" value="Unassembled WGS sequence"/>
</dbReference>
<reference evidence="2 3" key="1">
    <citation type="submission" date="2023-07" db="EMBL/GenBank/DDBJ databases">
        <title>Sequencing the genomes of 1000 actinobacteria strains.</title>
        <authorList>
            <person name="Klenk H.-P."/>
        </authorList>
    </citation>
    <scope>NUCLEOTIDE SEQUENCE [LARGE SCALE GENOMIC DNA]</scope>
    <source>
        <strain evidence="2 3">DSM 44709</strain>
    </source>
</reference>